<accession>S7QES7</accession>
<sequence>MSVGLMHTVSDTSPNDWHYLSEGGATLVLSYRGPSDARFNGMVLRLRKTDIRKPNSLPGNAPAKNIRSPDASVIQRECQERIVGRLIPGRYLPRLSLVGTDPDWLSQLADQVHRRRPLLRREKDAIDVTRSNALLATDLTASGSWSIEIKTRTCRYCMHSYLKSTKGEASAEGFCPLDLYSGKKERVEIALCALWDEWIGKAGHINNLKIFVDGQTLTADDVRSMEALRRAIKESSSNPHCLESAQLRDAFVERVAAVLLSSQSLGILARLQRTLDPLDIEGLTSLWDGYDTSKGNVQSNPLPAEPDPTMDDYAAFIDQYLTSGKVMDHDHPRLEDLRYYTLSYLLSATFKDCSIIVRPILFHSQDNTNQADFSGQEPSDYQDPVTFIDLDPKPIRKLRHWAKLDKEIVEAYRLSGQLKSCFEE</sequence>
<dbReference type="EMBL" id="KB469298">
    <property type="protein sequence ID" value="EPQ57937.1"/>
    <property type="molecule type" value="Genomic_DNA"/>
</dbReference>
<feature type="non-terminal residue" evidence="9">
    <location>
        <position position="424"/>
    </location>
</feature>
<comment type="function">
    <text evidence="8">Phosphorylates Ins(1,3,4,5,6)P5 at position 2 to form Ins(1,2,3,4,5,6)P6 (InsP6 or phytate).</text>
</comment>
<dbReference type="PANTHER" id="PTHR14456">
    <property type="entry name" value="INOSITOL POLYPHOSPHATE KINASE 1"/>
    <property type="match status" value="1"/>
</dbReference>
<keyword evidence="7 8" id="KW-0067">ATP-binding</keyword>
<evidence type="ECO:0000256" key="2">
    <source>
        <dbReference type="ARBA" id="ARBA00012023"/>
    </source>
</evidence>
<dbReference type="GeneID" id="19307112"/>
<dbReference type="GO" id="GO:0005524">
    <property type="term" value="F:ATP binding"/>
    <property type="evidence" value="ECO:0007669"/>
    <property type="project" value="UniProtKB-KW"/>
</dbReference>
<evidence type="ECO:0000256" key="8">
    <source>
        <dbReference type="RuleBase" id="RU364126"/>
    </source>
</evidence>
<dbReference type="GO" id="GO:0005634">
    <property type="term" value="C:nucleus"/>
    <property type="evidence" value="ECO:0007669"/>
    <property type="project" value="TreeGrafter"/>
</dbReference>
<comment type="catalytic activity">
    <reaction evidence="1 8">
        <text>1D-myo-inositol 1,3,4,5,6-pentakisphosphate + ATP = 1D-myo-inositol hexakisphosphate + ADP + H(+)</text>
        <dbReference type="Rhea" id="RHEA:20313"/>
        <dbReference type="ChEBI" id="CHEBI:15378"/>
        <dbReference type="ChEBI" id="CHEBI:30616"/>
        <dbReference type="ChEBI" id="CHEBI:57733"/>
        <dbReference type="ChEBI" id="CHEBI:58130"/>
        <dbReference type="ChEBI" id="CHEBI:456216"/>
        <dbReference type="EC" id="2.7.1.158"/>
    </reaction>
</comment>
<evidence type="ECO:0000256" key="7">
    <source>
        <dbReference type="ARBA" id="ARBA00022840"/>
    </source>
</evidence>
<dbReference type="eggNOG" id="KOG4749">
    <property type="taxonomic scope" value="Eukaryota"/>
</dbReference>
<evidence type="ECO:0000256" key="3">
    <source>
        <dbReference type="ARBA" id="ARBA00014846"/>
    </source>
</evidence>
<dbReference type="PANTHER" id="PTHR14456:SF2">
    <property type="entry name" value="INOSITOL-PENTAKISPHOSPHATE 2-KINASE"/>
    <property type="match status" value="1"/>
</dbReference>
<protein>
    <recommendedName>
        <fullName evidence="3 8">Inositol-pentakisphosphate 2-kinase</fullName>
        <ecNumber evidence="2 8">2.7.1.158</ecNumber>
    </recommendedName>
</protein>
<keyword evidence="4 8" id="KW-0808">Transferase</keyword>
<dbReference type="HOGENOM" id="CLU_033188_1_0_1"/>
<dbReference type="InterPro" id="IPR009286">
    <property type="entry name" value="Ins_P5_2-kin"/>
</dbReference>
<gene>
    <name evidence="9" type="ORF">GLOTRDRAFT_56442</name>
</gene>
<dbReference type="KEGG" id="gtr:GLOTRDRAFT_56442"/>
<dbReference type="EC" id="2.7.1.158" evidence="2 8"/>
<evidence type="ECO:0000313" key="10">
    <source>
        <dbReference type="Proteomes" id="UP000030669"/>
    </source>
</evidence>
<dbReference type="AlphaFoldDB" id="S7QES7"/>
<dbReference type="Pfam" id="PF06090">
    <property type="entry name" value="Ins_P5_2-kin"/>
    <property type="match status" value="1"/>
</dbReference>
<dbReference type="RefSeq" id="XP_007863001.1">
    <property type="nucleotide sequence ID" value="XM_007864810.1"/>
</dbReference>
<dbReference type="GO" id="GO:0035299">
    <property type="term" value="F:inositol-1,3,4,5,6-pentakisphosphate 2-kinase activity"/>
    <property type="evidence" value="ECO:0007669"/>
    <property type="project" value="UniProtKB-EC"/>
</dbReference>
<keyword evidence="5 8" id="KW-0547">Nucleotide-binding</keyword>
<dbReference type="STRING" id="670483.S7QES7"/>
<dbReference type="GO" id="GO:0032958">
    <property type="term" value="P:inositol phosphate biosynthetic process"/>
    <property type="evidence" value="ECO:0007669"/>
    <property type="project" value="TreeGrafter"/>
</dbReference>
<proteinExistence type="predicted"/>
<evidence type="ECO:0000256" key="5">
    <source>
        <dbReference type="ARBA" id="ARBA00022741"/>
    </source>
</evidence>
<reference evidence="9 10" key="1">
    <citation type="journal article" date="2012" name="Science">
        <title>The Paleozoic origin of enzymatic lignin decomposition reconstructed from 31 fungal genomes.</title>
        <authorList>
            <person name="Floudas D."/>
            <person name="Binder M."/>
            <person name="Riley R."/>
            <person name="Barry K."/>
            <person name="Blanchette R.A."/>
            <person name="Henrissat B."/>
            <person name="Martinez A.T."/>
            <person name="Otillar R."/>
            <person name="Spatafora J.W."/>
            <person name="Yadav J.S."/>
            <person name="Aerts A."/>
            <person name="Benoit I."/>
            <person name="Boyd A."/>
            <person name="Carlson A."/>
            <person name="Copeland A."/>
            <person name="Coutinho P.M."/>
            <person name="de Vries R.P."/>
            <person name="Ferreira P."/>
            <person name="Findley K."/>
            <person name="Foster B."/>
            <person name="Gaskell J."/>
            <person name="Glotzer D."/>
            <person name="Gorecki P."/>
            <person name="Heitman J."/>
            <person name="Hesse C."/>
            <person name="Hori C."/>
            <person name="Igarashi K."/>
            <person name="Jurgens J.A."/>
            <person name="Kallen N."/>
            <person name="Kersten P."/>
            <person name="Kohler A."/>
            <person name="Kuees U."/>
            <person name="Kumar T.K.A."/>
            <person name="Kuo A."/>
            <person name="LaButti K."/>
            <person name="Larrondo L.F."/>
            <person name="Lindquist E."/>
            <person name="Ling A."/>
            <person name="Lombard V."/>
            <person name="Lucas S."/>
            <person name="Lundell T."/>
            <person name="Martin R."/>
            <person name="McLaughlin D.J."/>
            <person name="Morgenstern I."/>
            <person name="Morin E."/>
            <person name="Murat C."/>
            <person name="Nagy L.G."/>
            <person name="Nolan M."/>
            <person name="Ohm R.A."/>
            <person name="Patyshakuliyeva A."/>
            <person name="Rokas A."/>
            <person name="Ruiz-Duenas F.J."/>
            <person name="Sabat G."/>
            <person name="Salamov A."/>
            <person name="Samejima M."/>
            <person name="Schmutz J."/>
            <person name="Slot J.C."/>
            <person name="St John F."/>
            <person name="Stenlid J."/>
            <person name="Sun H."/>
            <person name="Sun S."/>
            <person name="Syed K."/>
            <person name="Tsang A."/>
            <person name="Wiebenga A."/>
            <person name="Young D."/>
            <person name="Pisabarro A."/>
            <person name="Eastwood D.C."/>
            <person name="Martin F."/>
            <person name="Cullen D."/>
            <person name="Grigoriev I.V."/>
            <person name="Hibbett D.S."/>
        </authorList>
    </citation>
    <scope>NUCLEOTIDE SEQUENCE [LARGE SCALE GENOMIC DNA]</scope>
    <source>
        <strain evidence="9 10">ATCC 11539</strain>
    </source>
</reference>
<keyword evidence="6 8" id="KW-0418">Kinase</keyword>
<dbReference type="Gene3D" id="3.30.200.110">
    <property type="entry name" value="Inositol-pentakisphosphate 2-kinase, N-lobe"/>
    <property type="match status" value="1"/>
</dbReference>
<evidence type="ECO:0000256" key="4">
    <source>
        <dbReference type="ARBA" id="ARBA00022679"/>
    </source>
</evidence>
<dbReference type="InterPro" id="IPR043001">
    <property type="entry name" value="IP5_2-K_N_lobe"/>
</dbReference>
<comment type="domain">
    <text evidence="8">The EXKPK motif is conserved in inositol-pentakisphosphate 2-kinases of both family 1 and 2.</text>
</comment>
<dbReference type="Proteomes" id="UP000030669">
    <property type="component" value="Unassembled WGS sequence"/>
</dbReference>
<dbReference type="OMA" id="WKYISEG"/>
<evidence type="ECO:0000256" key="1">
    <source>
        <dbReference type="ARBA" id="ARBA00001774"/>
    </source>
</evidence>
<evidence type="ECO:0000256" key="6">
    <source>
        <dbReference type="ARBA" id="ARBA00022777"/>
    </source>
</evidence>
<dbReference type="OrthoDB" id="272370at2759"/>
<evidence type="ECO:0000313" key="9">
    <source>
        <dbReference type="EMBL" id="EPQ57937.1"/>
    </source>
</evidence>
<organism evidence="9 10">
    <name type="scientific">Gloeophyllum trabeum (strain ATCC 11539 / FP-39264 / Madison 617)</name>
    <name type="common">Brown rot fungus</name>
    <dbReference type="NCBI Taxonomy" id="670483"/>
    <lineage>
        <taxon>Eukaryota</taxon>
        <taxon>Fungi</taxon>
        <taxon>Dikarya</taxon>
        <taxon>Basidiomycota</taxon>
        <taxon>Agaricomycotina</taxon>
        <taxon>Agaricomycetes</taxon>
        <taxon>Gloeophyllales</taxon>
        <taxon>Gloeophyllaceae</taxon>
        <taxon>Gloeophyllum</taxon>
    </lineage>
</organism>
<name>S7QES7_GLOTA</name>
<keyword evidence="10" id="KW-1185">Reference proteome</keyword>